<feature type="region of interest" description="Disordered" evidence="1">
    <location>
        <begin position="410"/>
        <end position="446"/>
    </location>
</feature>
<sequence length="468" mass="51938">MVIPAIMDNILAEDETGYMFPNIMQNNSKSLSQMVASNECSSENYHFFSPTVYDNVEGENLDDRVSAATASQQPLLAQSKPINCYNQPGDSTSVICENSDTEKLKSKPFDKERMKSVLEQIYSSPYENILSKKKFKPDKMEVVVEPNAKAVHRMEGIEVSDDPVSTAGDNCCPTEATSASLVHDDLPNIPTRTLHSLSKNRVRNQNKRRLPSRKKRDNAGYPINTATLDREPTKLVLNDVDLSDESKKKNIESGTQVLNHSNMTSLLSPSTDEEDLFTVCNPNTHPDTSIDRLFQSLSFSQGLSISGICSQTTGVPISAVTSNEESSAFWDPFTEDEDSPLFQNTSSWSSQEFKKRPRNLLGNLDASPSDDHLFTKTNTSATARVFAPQTSFQSSSATRTSLLFDETDEDSLFSSSNRNKNNDSTKPLFNDMDDQATSSNSSKDSIFKSTNFLNDPLGFSQDDEYDSN</sequence>
<dbReference type="Proteomes" id="UP000015103">
    <property type="component" value="Unassembled WGS sequence"/>
</dbReference>
<accession>T1IBK2</accession>
<evidence type="ECO:0000313" key="2">
    <source>
        <dbReference type="EnsemblMetazoa" id="RPRC013672-PA"/>
    </source>
</evidence>
<dbReference type="EnsemblMetazoa" id="RPRC013672-RA">
    <property type="protein sequence ID" value="RPRC013672-PA"/>
    <property type="gene ID" value="RPRC013672"/>
</dbReference>
<dbReference type="EMBL" id="ACPB03006456">
    <property type="status" value="NOT_ANNOTATED_CDS"/>
    <property type="molecule type" value="Genomic_DNA"/>
</dbReference>
<feature type="compositionally biased region" description="Polar residues" evidence="1">
    <location>
        <begin position="412"/>
        <end position="427"/>
    </location>
</feature>
<dbReference type="VEuPathDB" id="VectorBase:RPRC013672"/>
<feature type="region of interest" description="Disordered" evidence="1">
    <location>
        <begin position="200"/>
        <end position="227"/>
    </location>
</feature>
<feature type="compositionally biased region" description="Basic residues" evidence="1">
    <location>
        <begin position="200"/>
        <end position="216"/>
    </location>
</feature>
<dbReference type="EMBL" id="ACPB03006455">
    <property type="status" value="NOT_ANNOTATED_CDS"/>
    <property type="molecule type" value="Genomic_DNA"/>
</dbReference>
<dbReference type="AlphaFoldDB" id="T1IBK2"/>
<reference evidence="2" key="1">
    <citation type="submission" date="2015-05" db="UniProtKB">
        <authorList>
            <consortium name="EnsemblMetazoa"/>
        </authorList>
    </citation>
    <scope>IDENTIFICATION</scope>
</reference>
<evidence type="ECO:0000313" key="3">
    <source>
        <dbReference type="Proteomes" id="UP000015103"/>
    </source>
</evidence>
<proteinExistence type="predicted"/>
<dbReference type="HOGENOM" id="CLU_584383_0_0_1"/>
<name>T1IBK2_RHOPR</name>
<dbReference type="InParanoid" id="T1IBK2"/>
<organism evidence="2 3">
    <name type="scientific">Rhodnius prolixus</name>
    <name type="common">Triatomid bug</name>
    <dbReference type="NCBI Taxonomy" id="13249"/>
    <lineage>
        <taxon>Eukaryota</taxon>
        <taxon>Metazoa</taxon>
        <taxon>Ecdysozoa</taxon>
        <taxon>Arthropoda</taxon>
        <taxon>Hexapoda</taxon>
        <taxon>Insecta</taxon>
        <taxon>Pterygota</taxon>
        <taxon>Neoptera</taxon>
        <taxon>Paraneoptera</taxon>
        <taxon>Hemiptera</taxon>
        <taxon>Heteroptera</taxon>
        <taxon>Panheteroptera</taxon>
        <taxon>Cimicomorpha</taxon>
        <taxon>Reduviidae</taxon>
        <taxon>Triatominae</taxon>
        <taxon>Rhodnius</taxon>
    </lineage>
</organism>
<protein>
    <submittedName>
        <fullName evidence="2">Uncharacterized protein</fullName>
    </submittedName>
</protein>
<keyword evidence="3" id="KW-1185">Reference proteome</keyword>
<evidence type="ECO:0000256" key="1">
    <source>
        <dbReference type="SAM" id="MobiDB-lite"/>
    </source>
</evidence>